<comment type="catalytic activity">
    <reaction evidence="12">
        <text>1,2-di-(9Z-octadecenoyl)-sn-glycero-3-phosphocholine + 1-hexadecanoyl-sn-glycero-3-phosphocholine = 1-hexadecanoyl-2-(9Z-octadecenoyl)-sn-glycero-3-phosphocholine + 1-(9Z-octadecenoyl)-sn-glycero-3-phosphocholine</text>
        <dbReference type="Rhea" id="RHEA:43816"/>
        <dbReference type="ChEBI" id="CHEBI:28610"/>
        <dbReference type="ChEBI" id="CHEBI:72998"/>
        <dbReference type="ChEBI" id="CHEBI:73001"/>
        <dbReference type="ChEBI" id="CHEBI:74669"/>
    </reaction>
    <physiologicalReaction direction="left-to-right" evidence="12">
        <dbReference type="Rhea" id="RHEA:43817"/>
    </physiologicalReaction>
    <physiologicalReaction direction="right-to-left" evidence="12">
        <dbReference type="Rhea" id="RHEA:43818"/>
    </physiologicalReaction>
</comment>
<dbReference type="GO" id="GO:0047184">
    <property type="term" value="F:1-acylglycerophosphocholine O-acyltransferase activity"/>
    <property type="evidence" value="ECO:0007669"/>
    <property type="project" value="TreeGrafter"/>
</dbReference>
<dbReference type="PRINTS" id="PR00979">
    <property type="entry name" value="TAFAZZIN"/>
</dbReference>
<dbReference type="InterPro" id="IPR000872">
    <property type="entry name" value="Tafazzin"/>
</dbReference>
<dbReference type="GO" id="GO:0005743">
    <property type="term" value="C:mitochondrial inner membrane"/>
    <property type="evidence" value="ECO:0007669"/>
    <property type="project" value="UniProtKB-SubCell"/>
</dbReference>
<evidence type="ECO:0000256" key="5">
    <source>
        <dbReference type="ARBA" id="ARBA00022792"/>
    </source>
</evidence>
<gene>
    <name evidence="15" type="ORF">OTU49_006659</name>
</gene>
<comment type="caution">
    <text evidence="15">The sequence shown here is derived from an EMBL/GenBank/DDBJ whole genome shotgun (WGS) entry which is preliminary data.</text>
</comment>
<organism evidence="15 16">
    <name type="scientific">Cherax quadricarinatus</name>
    <name type="common">Australian red claw crayfish</name>
    <dbReference type="NCBI Taxonomy" id="27406"/>
    <lineage>
        <taxon>Eukaryota</taxon>
        <taxon>Metazoa</taxon>
        <taxon>Ecdysozoa</taxon>
        <taxon>Arthropoda</taxon>
        <taxon>Crustacea</taxon>
        <taxon>Multicrustacea</taxon>
        <taxon>Malacostraca</taxon>
        <taxon>Eumalacostraca</taxon>
        <taxon>Eucarida</taxon>
        <taxon>Decapoda</taxon>
        <taxon>Pleocyemata</taxon>
        <taxon>Astacidea</taxon>
        <taxon>Parastacoidea</taxon>
        <taxon>Parastacidae</taxon>
        <taxon>Cherax</taxon>
    </lineage>
</organism>
<evidence type="ECO:0000259" key="14">
    <source>
        <dbReference type="Pfam" id="PF01553"/>
    </source>
</evidence>
<evidence type="ECO:0000256" key="6">
    <source>
        <dbReference type="ARBA" id="ARBA00023098"/>
    </source>
</evidence>
<evidence type="ECO:0000256" key="12">
    <source>
        <dbReference type="ARBA" id="ARBA00049543"/>
    </source>
</evidence>
<evidence type="ECO:0000256" key="7">
    <source>
        <dbReference type="ARBA" id="ARBA00023128"/>
    </source>
</evidence>
<evidence type="ECO:0000256" key="1">
    <source>
        <dbReference type="ARBA" id="ARBA00004137"/>
    </source>
</evidence>
<comment type="subcellular location">
    <subcellularLocation>
        <location evidence="1">Mitochondrion inner membrane</location>
        <topology evidence="1">Peripheral membrane protein</topology>
        <orientation evidence="1">Intermembrane side</orientation>
    </subcellularLocation>
    <subcellularLocation>
        <location evidence="10">Mitochondrion outer membrane</location>
        <topology evidence="10">Peripheral membrane protein</topology>
        <orientation evidence="10">Intermembrane side</orientation>
    </subcellularLocation>
</comment>
<keyword evidence="8" id="KW-0472">Membrane</keyword>
<evidence type="ECO:0000256" key="13">
    <source>
        <dbReference type="RuleBase" id="RU365062"/>
    </source>
</evidence>
<protein>
    <recommendedName>
        <fullName evidence="13">Tafazzin family protein</fullName>
    </recommendedName>
</protein>
<evidence type="ECO:0000256" key="4">
    <source>
        <dbReference type="ARBA" id="ARBA00022787"/>
    </source>
</evidence>
<evidence type="ECO:0000256" key="2">
    <source>
        <dbReference type="ARBA" id="ARBA00010524"/>
    </source>
</evidence>
<dbReference type="GO" id="GO:0035965">
    <property type="term" value="P:cardiolipin acyl-chain remodeling"/>
    <property type="evidence" value="ECO:0007669"/>
    <property type="project" value="TreeGrafter"/>
</dbReference>
<dbReference type="InterPro" id="IPR002123">
    <property type="entry name" value="Plipid/glycerol_acylTrfase"/>
</dbReference>
<evidence type="ECO:0000256" key="9">
    <source>
        <dbReference type="ARBA" id="ARBA00023315"/>
    </source>
</evidence>
<keyword evidence="4" id="KW-1000">Mitochondrion outer membrane</keyword>
<name>A0AAW0WLA9_CHEQU</name>
<evidence type="ECO:0000256" key="8">
    <source>
        <dbReference type="ARBA" id="ARBA00023136"/>
    </source>
</evidence>
<comment type="similarity">
    <text evidence="2 13">Belongs to the taffazin family.</text>
</comment>
<keyword evidence="6" id="KW-0443">Lipid metabolism</keyword>
<comment type="catalytic activity">
    <reaction evidence="11">
        <text>1'-[1,2-diacyl-sn-glycero-3-phospho],3'-[1-acyl-sn-glycero-3-phospho]-glycerol + a 1,2-diacyl-sn-glycero-3-phosphocholine = a cardiolipin + a 1-acyl-sn-glycero-3-phosphocholine</text>
        <dbReference type="Rhea" id="RHEA:33731"/>
        <dbReference type="ChEBI" id="CHEBI:57643"/>
        <dbReference type="ChEBI" id="CHEBI:58168"/>
        <dbReference type="ChEBI" id="CHEBI:62237"/>
        <dbReference type="ChEBI" id="CHEBI:64743"/>
    </reaction>
    <physiologicalReaction direction="left-to-right" evidence="11">
        <dbReference type="Rhea" id="RHEA:33732"/>
    </physiologicalReaction>
    <physiologicalReaction direction="right-to-left" evidence="11">
        <dbReference type="Rhea" id="RHEA:33733"/>
    </physiologicalReaction>
</comment>
<sequence>MAEAERVCVGVPQKADLKLKYGWPFPDMKDPPLTFRVKSNIIIPLVGTFSKILLKWCNSVSGHNVERLQELVGNRPEGVPLVTVSNHYSCIDDPALWGLLRWRDLWSAHTMRWSPAAHDIAFTRQFYSWFFSHGKCIPIIRGLGVYQTVSPPYLREVTFQERVQSLKSLKTVS</sequence>
<reference evidence="15 16" key="1">
    <citation type="journal article" date="2024" name="BMC Genomics">
        <title>Genome assembly of redclaw crayfish (Cherax quadricarinatus) provides insights into its immune adaptation and hypoxia tolerance.</title>
        <authorList>
            <person name="Liu Z."/>
            <person name="Zheng J."/>
            <person name="Li H."/>
            <person name="Fang K."/>
            <person name="Wang S."/>
            <person name="He J."/>
            <person name="Zhou D."/>
            <person name="Weng S."/>
            <person name="Chi M."/>
            <person name="Gu Z."/>
            <person name="He J."/>
            <person name="Li F."/>
            <person name="Wang M."/>
        </authorList>
    </citation>
    <scope>NUCLEOTIDE SEQUENCE [LARGE SCALE GENOMIC DNA]</scope>
    <source>
        <strain evidence="15">ZL_2023a</strain>
    </source>
</reference>
<dbReference type="Proteomes" id="UP001445076">
    <property type="component" value="Unassembled WGS sequence"/>
</dbReference>
<feature type="domain" description="Phospholipid/glycerol acyltransferase" evidence="14">
    <location>
        <begin position="74"/>
        <end position="142"/>
    </location>
</feature>
<dbReference type="SUPFAM" id="SSF69593">
    <property type="entry name" value="Glycerol-3-phosphate (1)-acyltransferase"/>
    <property type="match status" value="1"/>
</dbReference>
<dbReference type="AlphaFoldDB" id="A0AAW0WLA9"/>
<keyword evidence="5" id="KW-0999">Mitochondrion inner membrane</keyword>
<evidence type="ECO:0000256" key="3">
    <source>
        <dbReference type="ARBA" id="ARBA00022679"/>
    </source>
</evidence>
<evidence type="ECO:0000256" key="10">
    <source>
        <dbReference type="ARBA" id="ARBA00024323"/>
    </source>
</evidence>
<evidence type="ECO:0000313" key="15">
    <source>
        <dbReference type="EMBL" id="KAK8732926.1"/>
    </source>
</evidence>
<keyword evidence="3" id="KW-0808">Transferase</keyword>
<dbReference type="Pfam" id="PF01553">
    <property type="entry name" value="Acyltransferase"/>
    <property type="match status" value="1"/>
</dbReference>
<dbReference type="EMBL" id="JARKIK010000055">
    <property type="protein sequence ID" value="KAK8732926.1"/>
    <property type="molecule type" value="Genomic_DNA"/>
</dbReference>
<proteinExistence type="inferred from homology"/>
<accession>A0AAW0WLA9</accession>
<evidence type="ECO:0000256" key="11">
    <source>
        <dbReference type="ARBA" id="ARBA00047906"/>
    </source>
</evidence>
<keyword evidence="7" id="KW-0496">Mitochondrion</keyword>
<keyword evidence="9" id="KW-0012">Acyltransferase</keyword>
<dbReference type="GO" id="GO:0007007">
    <property type="term" value="P:inner mitochondrial membrane organization"/>
    <property type="evidence" value="ECO:0007669"/>
    <property type="project" value="TreeGrafter"/>
</dbReference>
<dbReference type="PANTHER" id="PTHR12497">
    <property type="entry name" value="TAZ PROTEIN TAFAZZIN"/>
    <property type="match status" value="1"/>
</dbReference>
<dbReference type="PANTHER" id="PTHR12497:SF0">
    <property type="entry name" value="TAFAZZIN"/>
    <property type="match status" value="1"/>
</dbReference>
<dbReference type="GO" id="GO:0005741">
    <property type="term" value="C:mitochondrial outer membrane"/>
    <property type="evidence" value="ECO:0007669"/>
    <property type="project" value="UniProtKB-SubCell"/>
</dbReference>
<evidence type="ECO:0000313" key="16">
    <source>
        <dbReference type="Proteomes" id="UP001445076"/>
    </source>
</evidence>
<keyword evidence="16" id="KW-1185">Reference proteome</keyword>